<gene>
    <name evidence="2" type="ORF">STSU_007060</name>
</gene>
<evidence type="ECO:0000313" key="2">
    <source>
        <dbReference type="EMBL" id="QKM71433.1"/>
    </source>
</evidence>
<reference evidence="2 3" key="1">
    <citation type="journal article" date="2012" name="J. Bacteriol.">
        <title>Draft genome of Streptomyces tsukubaensis NRRL 18488, the producer of the clinically important immunosuppressant tacrolimus (FK506).</title>
        <authorList>
            <person name="Barreiro C."/>
            <person name="Prieto C."/>
            <person name="Sola-Landa A."/>
            <person name="Solera E."/>
            <person name="Martinez-Castro M."/>
            <person name="Perez-Redondo R."/>
            <person name="Garcia-Estrada C."/>
            <person name="Aparicio J.F."/>
            <person name="Fernandez-Martinez L.T."/>
            <person name="Santos-Aberturas J."/>
            <person name="Salehi-Najafabadi Z."/>
            <person name="Rodriguez-Garcia A."/>
            <person name="Tauch A."/>
            <person name="Martin J.F."/>
        </authorList>
    </citation>
    <scope>NUCLEOTIDE SEQUENCE [LARGE SCALE GENOMIC DNA]</scope>
    <source>
        <strain evidence="3">DSM 42081 / NBRC 108919 / NRRL 18488 / 9993</strain>
    </source>
</reference>
<feature type="region of interest" description="Disordered" evidence="1">
    <location>
        <begin position="125"/>
        <end position="152"/>
    </location>
</feature>
<dbReference type="Proteomes" id="UP000005940">
    <property type="component" value="Chromosome"/>
</dbReference>
<evidence type="ECO:0000256" key="1">
    <source>
        <dbReference type="SAM" id="MobiDB-lite"/>
    </source>
</evidence>
<evidence type="ECO:0000313" key="3">
    <source>
        <dbReference type="Proteomes" id="UP000005940"/>
    </source>
</evidence>
<accession>A0A7G3ULU1</accession>
<protein>
    <submittedName>
        <fullName evidence="2">Uncharacterized protein</fullName>
    </submittedName>
</protein>
<organism evidence="2 3">
    <name type="scientific">Streptomyces tsukubensis (strain DSM 42081 / NBRC 108919 / NRRL 18488 / 9993)</name>
    <dbReference type="NCBI Taxonomy" id="1114943"/>
    <lineage>
        <taxon>Bacteria</taxon>
        <taxon>Bacillati</taxon>
        <taxon>Actinomycetota</taxon>
        <taxon>Actinomycetes</taxon>
        <taxon>Kitasatosporales</taxon>
        <taxon>Streptomycetaceae</taxon>
        <taxon>Streptomyces</taxon>
    </lineage>
</organism>
<proteinExistence type="predicted"/>
<sequence>MRVFTRRIEERFGMGLSALRRAVAAAPHASPEAVEAVRWHGLLATAQSALERAEDALVAVLDTSPTPADLVEDHERVMLFASRVNEALGIRDGRATVLRFLLDPDTPGTHGPAAWRGAVAAHRRGNPALPTTTPTVPHAPSALAPVRRGKAR</sequence>
<dbReference type="AlphaFoldDB" id="A0A7G3ULU1"/>
<dbReference type="EMBL" id="CP029159">
    <property type="protein sequence ID" value="QKM71433.1"/>
    <property type="molecule type" value="Genomic_DNA"/>
</dbReference>
<name>A0A7G3ULU1_STRT9</name>
<keyword evidence="3" id="KW-1185">Reference proteome</keyword>